<gene>
    <name evidence="2" type="ORF">VitviT2T_023163</name>
</gene>
<protein>
    <recommendedName>
        <fullName evidence="1">Reverse transcriptase Ty1/copia-type domain-containing protein</fullName>
    </recommendedName>
</protein>
<reference evidence="2 3" key="1">
    <citation type="journal article" date="2023" name="Hortic Res">
        <title>The complete reference genome for grapevine (Vitis vinifera L.) genetics and breeding.</title>
        <authorList>
            <person name="Shi X."/>
            <person name="Cao S."/>
            <person name="Wang X."/>
            <person name="Huang S."/>
            <person name="Wang Y."/>
            <person name="Liu Z."/>
            <person name="Liu W."/>
            <person name="Leng X."/>
            <person name="Peng Y."/>
            <person name="Wang N."/>
            <person name="Wang Y."/>
            <person name="Ma Z."/>
            <person name="Xu X."/>
            <person name="Zhang F."/>
            <person name="Xue H."/>
            <person name="Zhong H."/>
            <person name="Wang Y."/>
            <person name="Zhang K."/>
            <person name="Velt A."/>
            <person name="Avia K."/>
            <person name="Holtgrawe D."/>
            <person name="Grimplet J."/>
            <person name="Matus J.T."/>
            <person name="Ware D."/>
            <person name="Wu X."/>
            <person name="Wang H."/>
            <person name="Liu C."/>
            <person name="Fang Y."/>
            <person name="Rustenholz C."/>
            <person name="Cheng Z."/>
            <person name="Xiao H."/>
            <person name="Zhou Y."/>
        </authorList>
    </citation>
    <scope>NUCLEOTIDE SEQUENCE [LARGE SCALE GENOMIC DNA]</scope>
    <source>
        <strain evidence="3">cv. Pinot noir / PN40024</strain>
        <tissue evidence="2">Leaf</tissue>
    </source>
</reference>
<proteinExistence type="predicted"/>
<accession>A0ABY9DBY3</accession>
<sequence length="47" mass="5472">TWELTELPLEKSTIGCKWIFNVKYKSDGNIDKYKAQLVANGFTQTYE</sequence>
<feature type="domain" description="Reverse transcriptase Ty1/copia-type" evidence="1">
    <location>
        <begin position="1"/>
        <end position="45"/>
    </location>
</feature>
<dbReference type="Proteomes" id="UP001227230">
    <property type="component" value="Chromosome 15"/>
</dbReference>
<keyword evidence="3" id="KW-1185">Reference proteome</keyword>
<organism evidence="2 3">
    <name type="scientific">Vitis vinifera</name>
    <name type="common">Grape</name>
    <dbReference type="NCBI Taxonomy" id="29760"/>
    <lineage>
        <taxon>Eukaryota</taxon>
        <taxon>Viridiplantae</taxon>
        <taxon>Streptophyta</taxon>
        <taxon>Embryophyta</taxon>
        <taxon>Tracheophyta</taxon>
        <taxon>Spermatophyta</taxon>
        <taxon>Magnoliopsida</taxon>
        <taxon>eudicotyledons</taxon>
        <taxon>Gunneridae</taxon>
        <taxon>Pentapetalae</taxon>
        <taxon>rosids</taxon>
        <taxon>Vitales</taxon>
        <taxon>Vitaceae</taxon>
        <taxon>Viteae</taxon>
        <taxon>Vitis</taxon>
    </lineage>
</organism>
<dbReference type="InterPro" id="IPR013103">
    <property type="entry name" value="RVT_2"/>
</dbReference>
<feature type="non-terminal residue" evidence="2">
    <location>
        <position position="1"/>
    </location>
</feature>
<evidence type="ECO:0000259" key="1">
    <source>
        <dbReference type="Pfam" id="PF07727"/>
    </source>
</evidence>
<dbReference type="Pfam" id="PF07727">
    <property type="entry name" value="RVT_2"/>
    <property type="match status" value="1"/>
</dbReference>
<dbReference type="EMBL" id="CP126662">
    <property type="protein sequence ID" value="WKA05183.1"/>
    <property type="molecule type" value="Genomic_DNA"/>
</dbReference>
<name>A0ABY9DBY3_VITVI</name>
<evidence type="ECO:0000313" key="2">
    <source>
        <dbReference type="EMBL" id="WKA05183.1"/>
    </source>
</evidence>
<evidence type="ECO:0000313" key="3">
    <source>
        <dbReference type="Proteomes" id="UP001227230"/>
    </source>
</evidence>